<evidence type="ECO:0000256" key="1">
    <source>
        <dbReference type="ARBA" id="ARBA00023125"/>
    </source>
</evidence>
<dbReference type="InterPro" id="IPR001387">
    <property type="entry name" value="Cro/C1-type_HTH"/>
</dbReference>
<accession>A0A916ZCK0</accession>
<evidence type="ECO:0000313" key="4">
    <source>
        <dbReference type="Proteomes" id="UP000644699"/>
    </source>
</evidence>
<dbReference type="InterPro" id="IPR010982">
    <property type="entry name" value="Lambda_DNA-bd_dom_sf"/>
</dbReference>
<organism evidence="3 4">
    <name type="scientific">Aureimonas endophytica</name>
    <dbReference type="NCBI Taxonomy" id="2027858"/>
    <lineage>
        <taxon>Bacteria</taxon>
        <taxon>Pseudomonadati</taxon>
        <taxon>Pseudomonadota</taxon>
        <taxon>Alphaproteobacteria</taxon>
        <taxon>Hyphomicrobiales</taxon>
        <taxon>Aurantimonadaceae</taxon>
        <taxon>Aureimonas</taxon>
    </lineage>
</organism>
<evidence type="ECO:0000313" key="3">
    <source>
        <dbReference type="EMBL" id="GGD88029.1"/>
    </source>
</evidence>
<dbReference type="AlphaFoldDB" id="A0A916ZCK0"/>
<keyword evidence="1" id="KW-0238">DNA-binding</keyword>
<dbReference type="SMART" id="SM00530">
    <property type="entry name" value="HTH_XRE"/>
    <property type="match status" value="1"/>
</dbReference>
<dbReference type="Pfam" id="PF01381">
    <property type="entry name" value="HTH_3"/>
    <property type="match status" value="1"/>
</dbReference>
<dbReference type="PROSITE" id="PS50943">
    <property type="entry name" value="HTH_CROC1"/>
    <property type="match status" value="1"/>
</dbReference>
<dbReference type="PANTHER" id="PTHR46558">
    <property type="entry name" value="TRACRIPTIONAL REGULATORY PROTEIN-RELATED-RELATED"/>
    <property type="match status" value="1"/>
</dbReference>
<comment type="caution">
    <text evidence="3">The sequence shown here is derived from an EMBL/GenBank/DDBJ whole genome shotgun (WGS) entry which is preliminary data.</text>
</comment>
<dbReference type="CDD" id="cd00093">
    <property type="entry name" value="HTH_XRE"/>
    <property type="match status" value="1"/>
</dbReference>
<dbReference type="RefSeq" id="WP_210318256.1">
    <property type="nucleotide sequence ID" value="NZ_BMIQ01000001.1"/>
</dbReference>
<keyword evidence="4" id="KW-1185">Reference proteome</keyword>
<reference evidence="3" key="2">
    <citation type="submission" date="2020-09" db="EMBL/GenBank/DDBJ databases">
        <authorList>
            <person name="Sun Q."/>
            <person name="Zhou Y."/>
        </authorList>
    </citation>
    <scope>NUCLEOTIDE SEQUENCE</scope>
    <source>
        <strain evidence="3">CGMCC 1.15367</strain>
    </source>
</reference>
<proteinExistence type="predicted"/>
<feature type="domain" description="HTH cro/C1-type" evidence="2">
    <location>
        <begin position="16"/>
        <end position="70"/>
    </location>
</feature>
<dbReference type="Proteomes" id="UP000644699">
    <property type="component" value="Unassembled WGS sequence"/>
</dbReference>
<gene>
    <name evidence="3" type="ORF">GCM10011390_03510</name>
</gene>
<dbReference type="Gene3D" id="1.10.260.40">
    <property type="entry name" value="lambda repressor-like DNA-binding domains"/>
    <property type="match status" value="1"/>
</dbReference>
<dbReference type="PANTHER" id="PTHR46558:SF11">
    <property type="entry name" value="HTH-TYPE TRANSCRIPTIONAL REGULATOR XRE"/>
    <property type="match status" value="1"/>
</dbReference>
<protein>
    <recommendedName>
        <fullName evidence="2">HTH cro/C1-type domain-containing protein</fullName>
    </recommendedName>
</protein>
<dbReference type="EMBL" id="BMIQ01000001">
    <property type="protein sequence ID" value="GGD88029.1"/>
    <property type="molecule type" value="Genomic_DNA"/>
</dbReference>
<name>A0A916ZCK0_9HYPH</name>
<reference evidence="3" key="1">
    <citation type="journal article" date="2014" name="Int. J. Syst. Evol. Microbiol.">
        <title>Complete genome sequence of Corynebacterium casei LMG S-19264T (=DSM 44701T), isolated from a smear-ripened cheese.</title>
        <authorList>
            <consortium name="US DOE Joint Genome Institute (JGI-PGF)"/>
            <person name="Walter F."/>
            <person name="Albersmeier A."/>
            <person name="Kalinowski J."/>
            <person name="Ruckert C."/>
        </authorList>
    </citation>
    <scope>NUCLEOTIDE SEQUENCE</scope>
    <source>
        <strain evidence="3">CGMCC 1.15367</strain>
    </source>
</reference>
<dbReference type="GO" id="GO:0003677">
    <property type="term" value="F:DNA binding"/>
    <property type="evidence" value="ECO:0007669"/>
    <property type="project" value="UniProtKB-KW"/>
</dbReference>
<evidence type="ECO:0000259" key="2">
    <source>
        <dbReference type="PROSITE" id="PS50943"/>
    </source>
</evidence>
<sequence length="97" mass="10835">MPSRSNPIDVHVGNRLRLLRLQKGLTQEDLGTLVGVSYQQIQKYETGSNRISASRLYLISCQLGVGPEYFFEDLDPAAALRAAQHLANEGEDRHLRA</sequence>
<dbReference type="SUPFAM" id="SSF47413">
    <property type="entry name" value="lambda repressor-like DNA-binding domains"/>
    <property type="match status" value="1"/>
</dbReference>